<dbReference type="AlphaFoldDB" id="R7U7F5"/>
<name>R7U7F5_CAPTE</name>
<protein>
    <recommendedName>
        <fullName evidence="4">Reverse transcriptase domain-containing protein</fullName>
    </recommendedName>
</protein>
<evidence type="ECO:0000313" key="3">
    <source>
        <dbReference type="Proteomes" id="UP000014760"/>
    </source>
</evidence>
<dbReference type="PANTHER" id="PTHR33332">
    <property type="entry name" value="REVERSE TRANSCRIPTASE DOMAIN-CONTAINING PROTEIN"/>
    <property type="match status" value="1"/>
</dbReference>
<keyword evidence="3" id="KW-1185">Reference proteome</keyword>
<dbReference type="Proteomes" id="UP000014760">
    <property type="component" value="Unassembled WGS sequence"/>
</dbReference>
<proteinExistence type="predicted"/>
<sequence length="153" mass="17095">MQLTEFYPLTDDDMPTIIRSAPTKSCSLDPVPTWLLKQCSAAPSVITIIVSWFNSTAAVTLGIGECATVIKDWMQKNYLKLNGEKTEMLIVSTPSLSQYRLSLVALFDENISASDWILNLGVMFDNTLSMKKQVSSVCKRAFYQIKIAFNDLV</sequence>
<evidence type="ECO:0000313" key="1">
    <source>
        <dbReference type="EMBL" id="ELT99070.1"/>
    </source>
</evidence>
<dbReference type="OrthoDB" id="6159660at2759"/>
<accession>R7U7F5</accession>
<evidence type="ECO:0008006" key="4">
    <source>
        <dbReference type="Google" id="ProtNLM"/>
    </source>
</evidence>
<dbReference type="EMBL" id="AMQN01010191">
    <property type="status" value="NOT_ANNOTATED_CDS"/>
    <property type="molecule type" value="Genomic_DNA"/>
</dbReference>
<dbReference type="EMBL" id="KB307246">
    <property type="protein sequence ID" value="ELT99070.1"/>
    <property type="molecule type" value="Genomic_DNA"/>
</dbReference>
<reference evidence="2" key="3">
    <citation type="submission" date="2015-06" db="UniProtKB">
        <authorList>
            <consortium name="EnsemblMetazoa"/>
        </authorList>
    </citation>
    <scope>IDENTIFICATION</scope>
</reference>
<evidence type="ECO:0000313" key="2">
    <source>
        <dbReference type="EnsemblMetazoa" id="CapteP197727"/>
    </source>
</evidence>
<gene>
    <name evidence="1" type="ORF">CAPTEDRAFT_197727</name>
</gene>
<dbReference type="HOGENOM" id="CLU_1715011_0_0_1"/>
<reference evidence="3" key="1">
    <citation type="submission" date="2012-12" db="EMBL/GenBank/DDBJ databases">
        <authorList>
            <person name="Hellsten U."/>
            <person name="Grimwood J."/>
            <person name="Chapman J.A."/>
            <person name="Shapiro H."/>
            <person name="Aerts A."/>
            <person name="Otillar R.P."/>
            <person name="Terry A.Y."/>
            <person name="Boore J.L."/>
            <person name="Simakov O."/>
            <person name="Marletaz F."/>
            <person name="Cho S.-J."/>
            <person name="Edsinger-Gonzales E."/>
            <person name="Havlak P."/>
            <person name="Kuo D.-H."/>
            <person name="Larsson T."/>
            <person name="Lv J."/>
            <person name="Arendt D."/>
            <person name="Savage R."/>
            <person name="Osoegawa K."/>
            <person name="de Jong P."/>
            <person name="Lindberg D.R."/>
            <person name="Seaver E.C."/>
            <person name="Weisblat D.A."/>
            <person name="Putnam N.H."/>
            <person name="Grigoriev I.V."/>
            <person name="Rokhsar D.S."/>
        </authorList>
    </citation>
    <scope>NUCLEOTIDE SEQUENCE</scope>
    <source>
        <strain evidence="3">I ESC-2004</strain>
    </source>
</reference>
<organism evidence="1">
    <name type="scientific">Capitella teleta</name>
    <name type="common">Polychaete worm</name>
    <dbReference type="NCBI Taxonomy" id="283909"/>
    <lineage>
        <taxon>Eukaryota</taxon>
        <taxon>Metazoa</taxon>
        <taxon>Spiralia</taxon>
        <taxon>Lophotrochozoa</taxon>
        <taxon>Annelida</taxon>
        <taxon>Polychaeta</taxon>
        <taxon>Sedentaria</taxon>
        <taxon>Scolecida</taxon>
        <taxon>Capitellidae</taxon>
        <taxon>Capitella</taxon>
    </lineage>
</organism>
<reference evidence="1 3" key="2">
    <citation type="journal article" date="2013" name="Nature">
        <title>Insights into bilaterian evolution from three spiralian genomes.</title>
        <authorList>
            <person name="Simakov O."/>
            <person name="Marletaz F."/>
            <person name="Cho S.J."/>
            <person name="Edsinger-Gonzales E."/>
            <person name="Havlak P."/>
            <person name="Hellsten U."/>
            <person name="Kuo D.H."/>
            <person name="Larsson T."/>
            <person name="Lv J."/>
            <person name="Arendt D."/>
            <person name="Savage R."/>
            <person name="Osoegawa K."/>
            <person name="de Jong P."/>
            <person name="Grimwood J."/>
            <person name="Chapman J.A."/>
            <person name="Shapiro H."/>
            <person name="Aerts A."/>
            <person name="Otillar R.P."/>
            <person name="Terry A.Y."/>
            <person name="Boore J.L."/>
            <person name="Grigoriev I.V."/>
            <person name="Lindberg D.R."/>
            <person name="Seaver E.C."/>
            <person name="Weisblat D.A."/>
            <person name="Putnam N.H."/>
            <person name="Rokhsar D.S."/>
        </authorList>
    </citation>
    <scope>NUCLEOTIDE SEQUENCE</scope>
    <source>
        <strain evidence="1 3">I ESC-2004</strain>
    </source>
</reference>
<dbReference type="EnsemblMetazoa" id="CapteT197727">
    <property type="protein sequence ID" value="CapteP197727"/>
    <property type="gene ID" value="CapteG197727"/>
</dbReference>